<name>A0A8J3WYX0_9ACTN</name>
<evidence type="ECO:0000256" key="1">
    <source>
        <dbReference type="ARBA" id="ARBA00006817"/>
    </source>
</evidence>
<comment type="caution">
    <text evidence="3">The sequence shown here is derived from an EMBL/GenBank/DDBJ whole genome shotgun (WGS) entry which is preliminary data.</text>
</comment>
<dbReference type="InterPro" id="IPR013538">
    <property type="entry name" value="ASHA1/2-like_C"/>
</dbReference>
<proteinExistence type="inferred from homology"/>
<comment type="similarity">
    <text evidence="1">Belongs to the AHA1 family.</text>
</comment>
<dbReference type="Pfam" id="PF08327">
    <property type="entry name" value="AHSA1"/>
    <property type="match status" value="1"/>
</dbReference>
<keyword evidence="4" id="KW-1185">Reference proteome</keyword>
<accession>A0A8J3WYX0</accession>
<sequence length="67" mass="7000">MQRAVFEADDPSYAGTMTMTWHLVAVGDGTEVTVTATDVPPGIDQADHEAGITSSLANLASYVETAD</sequence>
<gene>
    <name evidence="3" type="ORF">Pta02_62300</name>
</gene>
<dbReference type="InterPro" id="IPR023393">
    <property type="entry name" value="START-like_dom_sf"/>
</dbReference>
<dbReference type="Proteomes" id="UP000634476">
    <property type="component" value="Unassembled WGS sequence"/>
</dbReference>
<evidence type="ECO:0000313" key="3">
    <source>
        <dbReference type="EMBL" id="GII04222.1"/>
    </source>
</evidence>
<dbReference type="Gene3D" id="3.30.530.20">
    <property type="match status" value="1"/>
</dbReference>
<dbReference type="EMBL" id="BOOK01000047">
    <property type="protein sequence ID" value="GII04222.1"/>
    <property type="molecule type" value="Genomic_DNA"/>
</dbReference>
<feature type="domain" description="Activator of Hsp90 ATPase homologue 1/2-like C-terminal" evidence="2">
    <location>
        <begin position="8"/>
        <end position="64"/>
    </location>
</feature>
<protein>
    <recommendedName>
        <fullName evidence="2">Activator of Hsp90 ATPase homologue 1/2-like C-terminal domain-containing protein</fullName>
    </recommendedName>
</protein>
<dbReference type="AlphaFoldDB" id="A0A8J3WYX0"/>
<evidence type="ECO:0000313" key="4">
    <source>
        <dbReference type="Proteomes" id="UP000634476"/>
    </source>
</evidence>
<evidence type="ECO:0000259" key="2">
    <source>
        <dbReference type="Pfam" id="PF08327"/>
    </source>
</evidence>
<reference evidence="3" key="1">
    <citation type="submission" date="2021-01" db="EMBL/GenBank/DDBJ databases">
        <title>Whole genome shotgun sequence of Planobispora takensis NBRC 109077.</title>
        <authorList>
            <person name="Komaki H."/>
            <person name="Tamura T."/>
        </authorList>
    </citation>
    <scope>NUCLEOTIDE SEQUENCE</scope>
    <source>
        <strain evidence="3">NBRC 109077</strain>
    </source>
</reference>
<dbReference type="SUPFAM" id="SSF55961">
    <property type="entry name" value="Bet v1-like"/>
    <property type="match status" value="1"/>
</dbReference>
<organism evidence="3 4">
    <name type="scientific">Planobispora takensis</name>
    <dbReference type="NCBI Taxonomy" id="1367882"/>
    <lineage>
        <taxon>Bacteria</taxon>
        <taxon>Bacillati</taxon>
        <taxon>Actinomycetota</taxon>
        <taxon>Actinomycetes</taxon>
        <taxon>Streptosporangiales</taxon>
        <taxon>Streptosporangiaceae</taxon>
        <taxon>Planobispora</taxon>
    </lineage>
</organism>